<keyword evidence="3" id="KW-1185">Reference proteome</keyword>
<evidence type="ECO:0000313" key="2">
    <source>
        <dbReference type="EMBL" id="KAK7681765.1"/>
    </source>
</evidence>
<proteinExistence type="predicted"/>
<feature type="region of interest" description="Disordered" evidence="1">
    <location>
        <begin position="112"/>
        <end position="131"/>
    </location>
</feature>
<accession>A0AAW0FK15</accession>
<feature type="compositionally biased region" description="Basic and acidic residues" evidence="1">
    <location>
        <begin position="83"/>
        <end position="92"/>
    </location>
</feature>
<feature type="region of interest" description="Disordered" evidence="1">
    <location>
        <begin position="136"/>
        <end position="206"/>
    </location>
</feature>
<feature type="compositionally biased region" description="Basic residues" evidence="1">
    <location>
        <begin position="193"/>
        <end position="206"/>
    </location>
</feature>
<reference evidence="2 3" key="1">
    <citation type="submission" date="2022-09" db="EMBL/GenBank/DDBJ databases">
        <authorList>
            <person name="Palmer J.M."/>
        </authorList>
    </citation>
    <scope>NUCLEOTIDE SEQUENCE [LARGE SCALE GENOMIC DNA]</scope>
    <source>
        <strain evidence="2 3">DSM 7382</strain>
    </source>
</reference>
<feature type="compositionally biased region" description="Basic and acidic residues" evidence="1">
    <location>
        <begin position="118"/>
        <end position="129"/>
    </location>
</feature>
<gene>
    <name evidence="2" type="ORF">QCA50_015112</name>
</gene>
<evidence type="ECO:0000256" key="1">
    <source>
        <dbReference type="SAM" id="MobiDB-lite"/>
    </source>
</evidence>
<evidence type="ECO:0000313" key="3">
    <source>
        <dbReference type="Proteomes" id="UP001385951"/>
    </source>
</evidence>
<dbReference type="AlphaFoldDB" id="A0AAW0FK15"/>
<dbReference type="EMBL" id="JASBNA010000039">
    <property type="protein sequence ID" value="KAK7681765.1"/>
    <property type="molecule type" value="Genomic_DNA"/>
</dbReference>
<feature type="compositionally biased region" description="Basic residues" evidence="1">
    <location>
        <begin position="58"/>
        <end position="72"/>
    </location>
</feature>
<protein>
    <submittedName>
        <fullName evidence="2">Uncharacterized protein</fullName>
    </submittedName>
</protein>
<comment type="caution">
    <text evidence="2">The sequence shown here is derived from an EMBL/GenBank/DDBJ whole genome shotgun (WGS) entry which is preliminary data.</text>
</comment>
<name>A0AAW0FK15_9APHY</name>
<dbReference type="Proteomes" id="UP001385951">
    <property type="component" value="Unassembled WGS sequence"/>
</dbReference>
<organism evidence="2 3">
    <name type="scientific">Cerrena zonata</name>
    <dbReference type="NCBI Taxonomy" id="2478898"/>
    <lineage>
        <taxon>Eukaryota</taxon>
        <taxon>Fungi</taxon>
        <taxon>Dikarya</taxon>
        <taxon>Basidiomycota</taxon>
        <taxon>Agaricomycotina</taxon>
        <taxon>Agaricomycetes</taxon>
        <taxon>Polyporales</taxon>
        <taxon>Cerrenaceae</taxon>
        <taxon>Cerrena</taxon>
    </lineage>
</organism>
<sequence>MSLKSQMPWDALRGETIRLVIRELGFDYVGLRKDEMINYLHVVENTGLKNALRLQQKRKATQKVHSSPKRIRTTQDSPPKMVTRRDSMKVQDKQAGSSHLTFDCVLLDRPSSLHAPRKGKEPVSDREQSPEIAIVSLSPEIPPSSLPSDGEVAPTSEPAEEELMFPSSEPPEDVPNRSTVMLFGPPSKSVKTYAKRKVGRPRKSLG</sequence>
<feature type="region of interest" description="Disordered" evidence="1">
    <location>
        <begin position="58"/>
        <end position="95"/>
    </location>
</feature>